<name>A0A0V0Q7U4_PSEPJ</name>
<dbReference type="InParanoid" id="A0A0V0Q7U4"/>
<evidence type="ECO:0008006" key="5">
    <source>
        <dbReference type="Google" id="ProtNLM"/>
    </source>
</evidence>
<evidence type="ECO:0000313" key="3">
    <source>
        <dbReference type="EMBL" id="KRW98323.1"/>
    </source>
</evidence>
<organism evidence="3 4">
    <name type="scientific">Pseudocohnilembus persalinus</name>
    <name type="common">Ciliate</name>
    <dbReference type="NCBI Taxonomy" id="266149"/>
    <lineage>
        <taxon>Eukaryota</taxon>
        <taxon>Sar</taxon>
        <taxon>Alveolata</taxon>
        <taxon>Ciliophora</taxon>
        <taxon>Intramacronucleata</taxon>
        <taxon>Oligohymenophorea</taxon>
        <taxon>Scuticociliatia</taxon>
        <taxon>Philasterida</taxon>
        <taxon>Pseudocohnilembidae</taxon>
        <taxon>Pseudocohnilembus</taxon>
    </lineage>
</organism>
<comment type="caution">
    <text evidence="3">The sequence shown here is derived from an EMBL/GenBank/DDBJ whole genome shotgun (WGS) entry which is preliminary data.</text>
</comment>
<keyword evidence="1" id="KW-0175">Coiled coil</keyword>
<evidence type="ECO:0000256" key="1">
    <source>
        <dbReference type="SAM" id="Coils"/>
    </source>
</evidence>
<dbReference type="Proteomes" id="UP000054937">
    <property type="component" value="Unassembled WGS sequence"/>
</dbReference>
<keyword evidence="4" id="KW-1185">Reference proteome</keyword>
<keyword evidence="2" id="KW-0472">Membrane</keyword>
<reference evidence="3 4" key="1">
    <citation type="journal article" date="2015" name="Sci. Rep.">
        <title>Genome of the facultative scuticociliatosis pathogen Pseudocohnilembus persalinus provides insight into its virulence through horizontal gene transfer.</title>
        <authorList>
            <person name="Xiong J."/>
            <person name="Wang G."/>
            <person name="Cheng J."/>
            <person name="Tian M."/>
            <person name="Pan X."/>
            <person name="Warren A."/>
            <person name="Jiang C."/>
            <person name="Yuan D."/>
            <person name="Miao W."/>
        </authorList>
    </citation>
    <scope>NUCLEOTIDE SEQUENCE [LARGE SCALE GENOMIC DNA]</scope>
    <source>
        <strain evidence="3">36N120E</strain>
    </source>
</reference>
<evidence type="ECO:0000256" key="2">
    <source>
        <dbReference type="SAM" id="Phobius"/>
    </source>
</evidence>
<dbReference type="EMBL" id="LDAU01000254">
    <property type="protein sequence ID" value="KRW98323.1"/>
    <property type="molecule type" value="Genomic_DNA"/>
</dbReference>
<dbReference type="AlphaFoldDB" id="A0A0V0Q7U4"/>
<feature type="coiled-coil region" evidence="1">
    <location>
        <begin position="85"/>
        <end position="123"/>
    </location>
</feature>
<keyword evidence="2" id="KW-1133">Transmembrane helix</keyword>
<evidence type="ECO:0000313" key="4">
    <source>
        <dbReference type="Proteomes" id="UP000054937"/>
    </source>
</evidence>
<gene>
    <name evidence="3" type="ORF">PPERSA_02100</name>
</gene>
<proteinExistence type="predicted"/>
<sequence>MAKKYVKRISLQAIKEQQNQRKQSLSYVRSYIINLSCKSLSQIQRSPQIDKKKLKQFSPQSQQHIIAQKYVKRLNYQEQQQQDNNDFIDQQLQENTQQKQQEQDKLNEQNNEFQKKYNRSIKQESGDQRATEDNYPFNNFINLLNISPQAESCYQQNCMEQIEELGSAQDDEYDDIGYEVYLYEQCVKQSCDDYDFQSIYYQKQSQNGINSLDQINNYQNSQTRGTSNYNDENTYDGYLQGLQQCHYQCGIVLKQQKVQEAHYCALQCLGVNEVEKRKRENTISLAMYILTIGFGLFIFLSCFCKLIEAKQSQDRYNKQILSYKQKMKEIQAQQMEELSKAQHQFKYNNQVSQDIEKSPANI</sequence>
<protein>
    <recommendedName>
        <fullName evidence="5">Transmembrane protein</fullName>
    </recommendedName>
</protein>
<keyword evidence="2" id="KW-0812">Transmembrane</keyword>
<accession>A0A0V0Q7U4</accession>
<feature type="transmembrane region" description="Helical" evidence="2">
    <location>
        <begin position="285"/>
        <end position="307"/>
    </location>
</feature>